<dbReference type="Gramene" id="Bo3g134310.1">
    <property type="protein sequence ID" value="Bo3g134310.1"/>
    <property type="gene ID" value="Bo3g134310"/>
</dbReference>
<accession>A0A0D3BHR5</accession>
<name>A0A0D3BHR5_BRAOL</name>
<feature type="compositionally biased region" description="Polar residues" evidence="1">
    <location>
        <begin position="178"/>
        <end position="195"/>
    </location>
</feature>
<dbReference type="AlphaFoldDB" id="A0A0D3BHR5"/>
<protein>
    <recommendedName>
        <fullName evidence="4">Myb-like domain-containing protein</fullName>
    </recommendedName>
</protein>
<feature type="compositionally biased region" description="Polar residues" evidence="1">
    <location>
        <begin position="433"/>
        <end position="448"/>
    </location>
</feature>
<dbReference type="STRING" id="109376.A0A0D3BHR5"/>
<proteinExistence type="predicted"/>
<dbReference type="EnsemblPlants" id="Bo3g134310.1">
    <property type="protein sequence ID" value="Bo3g134310.1"/>
    <property type="gene ID" value="Bo3g134310"/>
</dbReference>
<feature type="compositionally biased region" description="Basic residues" evidence="1">
    <location>
        <begin position="197"/>
        <end position="215"/>
    </location>
</feature>
<evidence type="ECO:0008006" key="4">
    <source>
        <dbReference type="Google" id="ProtNLM"/>
    </source>
</evidence>
<reference evidence="2" key="2">
    <citation type="submission" date="2015-03" db="UniProtKB">
        <authorList>
            <consortium name="EnsemblPlants"/>
        </authorList>
    </citation>
    <scope>IDENTIFICATION</scope>
</reference>
<feature type="region of interest" description="Disordered" evidence="1">
    <location>
        <begin position="178"/>
        <end position="220"/>
    </location>
</feature>
<dbReference type="PANTHER" id="PTHR45023">
    <property type="match status" value="1"/>
</dbReference>
<feature type="region of interest" description="Disordered" evidence="1">
    <location>
        <begin position="427"/>
        <end position="452"/>
    </location>
</feature>
<reference evidence="2 3" key="1">
    <citation type="journal article" date="2014" name="Genome Biol.">
        <title>Transcriptome and methylome profiling reveals relics of genome dominance in the mesopolyploid Brassica oleracea.</title>
        <authorList>
            <person name="Parkin I.A."/>
            <person name="Koh C."/>
            <person name="Tang H."/>
            <person name="Robinson S.J."/>
            <person name="Kagale S."/>
            <person name="Clarke W.E."/>
            <person name="Town C.D."/>
            <person name="Nixon J."/>
            <person name="Krishnakumar V."/>
            <person name="Bidwell S.L."/>
            <person name="Denoeud F."/>
            <person name="Belcram H."/>
            <person name="Links M.G."/>
            <person name="Just J."/>
            <person name="Clarke C."/>
            <person name="Bender T."/>
            <person name="Huebert T."/>
            <person name="Mason A.S."/>
            <person name="Pires J.C."/>
            <person name="Barker G."/>
            <person name="Moore J."/>
            <person name="Walley P.G."/>
            <person name="Manoli S."/>
            <person name="Batley J."/>
            <person name="Edwards D."/>
            <person name="Nelson M.N."/>
            <person name="Wang X."/>
            <person name="Paterson A.H."/>
            <person name="King G."/>
            <person name="Bancroft I."/>
            <person name="Chalhoub B."/>
            <person name="Sharpe A.G."/>
        </authorList>
    </citation>
    <scope>NUCLEOTIDE SEQUENCE</scope>
    <source>
        <strain evidence="2 3">cv. TO1000</strain>
    </source>
</reference>
<evidence type="ECO:0000313" key="3">
    <source>
        <dbReference type="Proteomes" id="UP000032141"/>
    </source>
</evidence>
<evidence type="ECO:0000256" key="1">
    <source>
        <dbReference type="SAM" id="MobiDB-lite"/>
    </source>
</evidence>
<dbReference type="Pfam" id="PF04827">
    <property type="entry name" value="Plant_tran"/>
    <property type="match status" value="1"/>
</dbReference>
<dbReference type="Proteomes" id="UP000032141">
    <property type="component" value="Chromosome C3"/>
</dbReference>
<keyword evidence="3" id="KW-1185">Reference proteome</keyword>
<organism evidence="2 3">
    <name type="scientific">Brassica oleracea var. oleracea</name>
    <dbReference type="NCBI Taxonomy" id="109376"/>
    <lineage>
        <taxon>Eukaryota</taxon>
        <taxon>Viridiplantae</taxon>
        <taxon>Streptophyta</taxon>
        <taxon>Embryophyta</taxon>
        <taxon>Tracheophyta</taxon>
        <taxon>Spermatophyta</taxon>
        <taxon>Magnoliopsida</taxon>
        <taxon>eudicotyledons</taxon>
        <taxon>Gunneridae</taxon>
        <taxon>Pentapetalae</taxon>
        <taxon>rosids</taxon>
        <taxon>malvids</taxon>
        <taxon>Brassicales</taxon>
        <taxon>Brassicaceae</taxon>
        <taxon>Brassiceae</taxon>
        <taxon>Brassica</taxon>
    </lineage>
</organism>
<evidence type="ECO:0000313" key="2">
    <source>
        <dbReference type="EnsemblPlants" id="Bo3g134310.1"/>
    </source>
</evidence>
<dbReference type="PANTHER" id="PTHR45023:SF4">
    <property type="entry name" value="GLYCINE-RICH PROTEIN-RELATED"/>
    <property type="match status" value="1"/>
</dbReference>
<dbReference type="HOGENOM" id="CLU_012390_5_1_1"/>
<sequence>MDYNPYTSGYNFSDLLQSQTGFGSSEAPGFGTQQNPDCNLGAETPVERRECKKWTSSDDILLITSWLNTSKDPVTGNEQRSGAFWNRIAAYFEASQSAECERREPMHCKHQWQKNNEAVCKFSGSFEAETREKTSGQNETDVLKKAHEIYYNNHKKKFNLEHAWRELRYDQKWCSLSSSRDVGSSKRGSLTTLPNQKHLKRLKARRPTKARGKKPQGKDVEDYQKMWNIRQQDVANKEKLYKMSLLDNLVAKKETLSETEEALKNKLIEQLFSVRESMIEDMHEFEKRDGLGRLGLSTLQKCTAAIRVLAYGSAVDAVDEYLMLGGSTTRLCVENFVEAIINLFGDEYFRRPTPADLQRLLHVGEYRGFPEMIGSIDCMHWEWKNCPTAWKGQYSRGSGKPTIVLEAVASYDLWIWYAFFGPPVEDERDESTQFDTSDFQQGESNGSSHVDLDFSRNIPSNIANMMGVRDDIRDKKVHQHLKADLVEHI</sequence>
<dbReference type="InterPro" id="IPR006912">
    <property type="entry name" value="Harbinger_derived_prot"/>
</dbReference>